<dbReference type="InterPro" id="IPR019402">
    <property type="entry name" value="CWH43_N"/>
</dbReference>
<keyword evidence="3 6" id="KW-0812">Transmembrane</keyword>
<dbReference type="PANTHER" id="PTHR21324:SF2">
    <property type="entry name" value="EG:22E5.9 PROTEIN"/>
    <property type="match status" value="1"/>
</dbReference>
<evidence type="ECO:0000256" key="4">
    <source>
        <dbReference type="ARBA" id="ARBA00022989"/>
    </source>
</evidence>
<keyword evidence="4 6" id="KW-1133">Transmembrane helix</keyword>
<sequence length="326" mass="36950">MQCVFCNCAKKGLGWCRKKRKMPAMEEEKKTRPLLGGLSWLPISTGLLAILTCVVTYTIAVLSNHIMVVLPYVSDAGMNYPESSIFSMCLNIVVALLITTLVVRYYLLAECPLELEPKARFRYKRVNKSSLVVGCLSAFGLAILSNFPLKLIGSESKEDKNLTIHLIGAFFCFLFGVMYGFMHAWLSFQGWSKITNPYVCILRLALASFGAADLVMVILFGSGLRWYATKDNPVLHFRRISAAFEWMLVVKLNVYFMTFSHEFRHIKLFTQLQHWRGNQWESIEGSIGTATPATESVNEDDVEVKIQCLDRKSTQPGTRYEKHTLI</sequence>
<evidence type="ECO:0000313" key="9">
    <source>
        <dbReference type="Proteomes" id="UP000007110"/>
    </source>
</evidence>
<dbReference type="InterPro" id="IPR050911">
    <property type="entry name" value="DRAM/TMEM150_Autophagy_Mod"/>
</dbReference>
<dbReference type="EnsemblMetazoa" id="XM_011672191">
    <property type="protein sequence ID" value="XP_011670493"/>
    <property type="gene ID" value="LOC100892870"/>
</dbReference>
<comment type="subcellular location">
    <subcellularLocation>
        <location evidence="1">Endomembrane system</location>
        <topology evidence="1">Multi-pass membrane protein</topology>
    </subcellularLocation>
</comment>
<dbReference type="InParanoid" id="A0A7M7HLJ9"/>
<organism evidence="8 9">
    <name type="scientific">Strongylocentrotus purpuratus</name>
    <name type="common">Purple sea urchin</name>
    <dbReference type="NCBI Taxonomy" id="7668"/>
    <lineage>
        <taxon>Eukaryota</taxon>
        <taxon>Metazoa</taxon>
        <taxon>Echinodermata</taxon>
        <taxon>Eleutherozoa</taxon>
        <taxon>Echinozoa</taxon>
        <taxon>Echinoidea</taxon>
        <taxon>Euechinoidea</taxon>
        <taxon>Echinacea</taxon>
        <taxon>Camarodonta</taxon>
        <taxon>Echinidea</taxon>
        <taxon>Strongylocentrotidae</taxon>
        <taxon>Strongylocentrotus</taxon>
    </lineage>
</organism>
<protein>
    <recommendedName>
        <fullName evidence="7">CWH43-like N-terminal domain-containing protein</fullName>
    </recommendedName>
</protein>
<evidence type="ECO:0000313" key="8">
    <source>
        <dbReference type="EnsemblMetazoa" id="XP_011670493"/>
    </source>
</evidence>
<dbReference type="RefSeq" id="XP_011670493.1">
    <property type="nucleotide sequence ID" value="XM_011672191.2"/>
</dbReference>
<reference evidence="9" key="1">
    <citation type="submission" date="2015-02" db="EMBL/GenBank/DDBJ databases">
        <title>Genome sequencing for Strongylocentrotus purpuratus.</title>
        <authorList>
            <person name="Murali S."/>
            <person name="Liu Y."/>
            <person name="Vee V."/>
            <person name="English A."/>
            <person name="Wang M."/>
            <person name="Skinner E."/>
            <person name="Han Y."/>
            <person name="Muzny D.M."/>
            <person name="Worley K.C."/>
            <person name="Gibbs R.A."/>
        </authorList>
    </citation>
    <scope>NUCLEOTIDE SEQUENCE</scope>
</reference>
<keyword evidence="9" id="KW-1185">Reference proteome</keyword>
<feature type="transmembrane region" description="Helical" evidence="6">
    <location>
        <begin position="129"/>
        <end position="147"/>
    </location>
</feature>
<feature type="transmembrane region" description="Helical" evidence="6">
    <location>
        <begin position="167"/>
        <end position="188"/>
    </location>
</feature>
<dbReference type="GO" id="GO:0012505">
    <property type="term" value="C:endomembrane system"/>
    <property type="evidence" value="ECO:0007669"/>
    <property type="project" value="UniProtKB-SubCell"/>
</dbReference>
<evidence type="ECO:0000256" key="6">
    <source>
        <dbReference type="SAM" id="Phobius"/>
    </source>
</evidence>
<name>A0A7M7HLJ9_STRPU</name>
<comment type="similarity">
    <text evidence="2">Belongs to the DRAM/TMEM150 family.</text>
</comment>
<dbReference type="GeneID" id="100892870"/>
<reference evidence="8" key="2">
    <citation type="submission" date="2021-01" db="UniProtKB">
        <authorList>
            <consortium name="EnsemblMetazoa"/>
        </authorList>
    </citation>
    <scope>IDENTIFICATION</scope>
</reference>
<feature type="transmembrane region" description="Helical" evidence="6">
    <location>
        <begin position="40"/>
        <end position="73"/>
    </location>
</feature>
<keyword evidence="5 6" id="KW-0472">Membrane</keyword>
<evidence type="ECO:0000259" key="7">
    <source>
        <dbReference type="Pfam" id="PF10277"/>
    </source>
</evidence>
<dbReference type="Pfam" id="PF10277">
    <property type="entry name" value="Frag1"/>
    <property type="match status" value="1"/>
</dbReference>
<evidence type="ECO:0000256" key="5">
    <source>
        <dbReference type="ARBA" id="ARBA00023136"/>
    </source>
</evidence>
<evidence type="ECO:0000256" key="1">
    <source>
        <dbReference type="ARBA" id="ARBA00004127"/>
    </source>
</evidence>
<dbReference type="OrthoDB" id="191706at2759"/>
<feature type="transmembrane region" description="Helical" evidence="6">
    <location>
        <begin position="240"/>
        <end position="259"/>
    </location>
</feature>
<accession>A0A7M7HLJ9</accession>
<proteinExistence type="inferred from homology"/>
<evidence type="ECO:0000256" key="3">
    <source>
        <dbReference type="ARBA" id="ARBA00022692"/>
    </source>
</evidence>
<dbReference type="OMA" id="EWILINI"/>
<feature type="transmembrane region" description="Helical" evidence="6">
    <location>
        <begin position="200"/>
        <end position="220"/>
    </location>
</feature>
<feature type="domain" description="CWH43-like N-terminal" evidence="7">
    <location>
        <begin position="38"/>
        <end position="266"/>
    </location>
</feature>
<feature type="transmembrane region" description="Helical" evidence="6">
    <location>
        <begin position="85"/>
        <end position="108"/>
    </location>
</feature>
<dbReference type="AlphaFoldDB" id="A0A7M7HLJ9"/>
<dbReference type="PANTHER" id="PTHR21324">
    <property type="entry name" value="FASTING-INDUCIBLE INTEGRAL MEMBRANE PROTEIN TM6P1-RELATED"/>
    <property type="match status" value="1"/>
</dbReference>
<dbReference type="Proteomes" id="UP000007110">
    <property type="component" value="Unassembled WGS sequence"/>
</dbReference>
<evidence type="ECO:0000256" key="2">
    <source>
        <dbReference type="ARBA" id="ARBA00006565"/>
    </source>
</evidence>